<dbReference type="EMBL" id="CM029053">
    <property type="protein sequence ID" value="KAG2546826.1"/>
    <property type="molecule type" value="Genomic_DNA"/>
</dbReference>
<gene>
    <name evidence="1" type="ORF">PVAP13_9KG047000</name>
</gene>
<comment type="caution">
    <text evidence="1">The sequence shown here is derived from an EMBL/GenBank/DDBJ whole genome shotgun (WGS) entry which is preliminary data.</text>
</comment>
<dbReference type="AlphaFoldDB" id="A0A8T0NIA6"/>
<name>A0A8T0NIA6_PANVG</name>
<keyword evidence="2" id="KW-1185">Reference proteome</keyword>
<evidence type="ECO:0000313" key="2">
    <source>
        <dbReference type="Proteomes" id="UP000823388"/>
    </source>
</evidence>
<sequence>MCTGALCPCSLWPSSIFHMFRSTVQSKSRDGPIMFSLSRNKFSQVIESTLSLCLCQHRQVCLLPPVTSVSRVGVHAALAIWHLCLADPFGVLQCAGKDTAWLGLGVLTNLRSPIGWHQEATDWCII</sequence>
<reference evidence="1" key="1">
    <citation type="submission" date="2020-05" db="EMBL/GenBank/DDBJ databases">
        <title>WGS assembly of Panicum virgatum.</title>
        <authorList>
            <person name="Lovell J.T."/>
            <person name="Jenkins J."/>
            <person name="Shu S."/>
            <person name="Juenger T.E."/>
            <person name="Schmutz J."/>
        </authorList>
    </citation>
    <scope>NUCLEOTIDE SEQUENCE</scope>
    <source>
        <strain evidence="1">AP13</strain>
    </source>
</reference>
<protein>
    <submittedName>
        <fullName evidence="1">Uncharacterized protein</fullName>
    </submittedName>
</protein>
<organism evidence="1 2">
    <name type="scientific">Panicum virgatum</name>
    <name type="common">Blackwell switchgrass</name>
    <dbReference type="NCBI Taxonomy" id="38727"/>
    <lineage>
        <taxon>Eukaryota</taxon>
        <taxon>Viridiplantae</taxon>
        <taxon>Streptophyta</taxon>
        <taxon>Embryophyta</taxon>
        <taxon>Tracheophyta</taxon>
        <taxon>Spermatophyta</taxon>
        <taxon>Magnoliopsida</taxon>
        <taxon>Liliopsida</taxon>
        <taxon>Poales</taxon>
        <taxon>Poaceae</taxon>
        <taxon>PACMAD clade</taxon>
        <taxon>Panicoideae</taxon>
        <taxon>Panicodae</taxon>
        <taxon>Paniceae</taxon>
        <taxon>Panicinae</taxon>
        <taxon>Panicum</taxon>
        <taxon>Panicum sect. Hiantes</taxon>
    </lineage>
</organism>
<evidence type="ECO:0000313" key="1">
    <source>
        <dbReference type="EMBL" id="KAG2546826.1"/>
    </source>
</evidence>
<proteinExistence type="predicted"/>
<dbReference type="Proteomes" id="UP000823388">
    <property type="component" value="Chromosome 9K"/>
</dbReference>
<accession>A0A8T0NIA6</accession>